<accession>A0ACC1NRH5</accession>
<comment type="caution">
    <text evidence="1">The sequence shown here is derived from an EMBL/GenBank/DDBJ whole genome shotgun (WGS) entry which is preliminary data.</text>
</comment>
<name>A0ACC1NRH5_9HYPO</name>
<proteinExistence type="predicted"/>
<dbReference type="EMBL" id="JANJQO010000162">
    <property type="protein sequence ID" value="KAJ2980943.1"/>
    <property type="molecule type" value="Genomic_DNA"/>
</dbReference>
<evidence type="ECO:0000313" key="2">
    <source>
        <dbReference type="Proteomes" id="UP001143910"/>
    </source>
</evidence>
<protein>
    <submittedName>
        <fullName evidence="1">Uncharacterized protein</fullName>
    </submittedName>
</protein>
<keyword evidence="2" id="KW-1185">Reference proteome</keyword>
<organism evidence="1 2">
    <name type="scientific">Zarea fungicola</name>
    <dbReference type="NCBI Taxonomy" id="93591"/>
    <lineage>
        <taxon>Eukaryota</taxon>
        <taxon>Fungi</taxon>
        <taxon>Dikarya</taxon>
        <taxon>Ascomycota</taxon>
        <taxon>Pezizomycotina</taxon>
        <taxon>Sordariomycetes</taxon>
        <taxon>Hypocreomycetidae</taxon>
        <taxon>Hypocreales</taxon>
        <taxon>Cordycipitaceae</taxon>
        <taxon>Zarea</taxon>
    </lineage>
</organism>
<gene>
    <name evidence="1" type="ORF">NQ176_g2330</name>
</gene>
<dbReference type="Proteomes" id="UP001143910">
    <property type="component" value="Unassembled WGS sequence"/>
</dbReference>
<sequence length="314" mass="33335">MKWYTVLAFTSGFLAVSAQSYRRQDMVLDLDKVALSNEAACGKAKKDFGGLYQDFILDATVVNTTKTDKCPSAVGSTPLGRLKGDNIVYGSPAVVFFLQGAVDSPSLALGGSALFDISLDIDSLDIKGDFSINLELDWVRQAQTVASDTVTFSLKDNGKPPYRVNATKEDLVADTFHMLATVFDGKEEYTEEFNLGLYNLNFTFLIRNDPTSNGPTSSKASSRPTSSTSSKASSRPTSSTNSKASSPETPGSISSTAFSSSSPPPTTTPTITDTANNSQSTPTAPASTTKPNAGFHLAPSCLALVVLWATFILL</sequence>
<reference evidence="1" key="1">
    <citation type="submission" date="2022-08" db="EMBL/GenBank/DDBJ databases">
        <title>Genome Sequence of Lecanicillium fungicola.</title>
        <authorList>
            <person name="Buettner E."/>
        </authorList>
    </citation>
    <scope>NUCLEOTIDE SEQUENCE</scope>
    <source>
        <strain evidence="1">Babe33</strain>
    </source>
</reference>
<evidence type="ECO:0000313" key="1">
    <source>
        <dbReference type="EMBL" id="KAJ2980943.1"/>
    </source>
</evidence>